<feature type="transmembrane region" description="Helical" evidence="8">
    <location>
        <begin position="112"/>
        <end position="133"/>
    </location>
</feature>
<comment type="similarity">
    <text evidence="2">Belongs to the binding-protein-dependent transport system permease family. FecCD subfamily.</text>
</comment>
<gene>
    <name evidence="9" type="ORF">NSA23_04755</name>
</gene>
<feature type="transmembrane region" description="Helical" evidence="8">
    <location>
        <begin position="177"/>
        <end position="198"/>
    </location>
</feature>
<dbReference type="PANTHER" id="PTHR30472">
    <property type="entry name" value="FERRIC ENTEROBACTIN TRANSPORT SYSTEM PERMEASE PROTEIN"/>
    <property type="match status" value="1"/>
</dbReference>
<keyword evidence="3" id="KW-0813">Transport</keyword>
<feature type="transmembrane region" description="Helical" evidence="8">
    <location>
        <begin position="219"/>
        <end position="240"/>
    </location>
</feature>
<evidence type="ECO:0000256" key="1">
    <source>
        <dbReference type="ARBA" id="ARBA00004651"/>
    </source>
</evidence>
<keyword evidence="7 8" id="KW-0472">Membrane</keyword>
<keyword evidence="10" id="KW-1185">Reference proteome</keyword>
<feature type="transmembrane region" description="Helical" evidence="8">
    <location>
        <begin position="145"/>
        <end position="165"/>
    </location>
</feature>
<dbReference type="GO" id="GO:0005886">
    <property type="term" value="C:plasma membrane"/>
    <property type="evidence" value="ECO:0007669"/>
    <property type="project" value="UniProtKB-SubCell"/>
</dbReference>
<evidence type="ECO:0000313" key="9">
    <source>
        <dbReference type="EMBL" id="MCR2043424.1"/>
    </source>
</evidence>
<keyword evidence="6 8" id="KW-1133">Transmembrane helix</keyword>
<feature type="transmembrane region" description="Helical" evidence="8">
    <location>
        <begin position="271"/>
        <end position="294"/>
    </location>
</feature>
<evidence type="ECO:0000256" key="3">
    <source>
        <dbReference type="ARBA" id="ARBA00022448"/>
    </source>
</evidence>
<comment type="caution">
    <text evidence="9">The sequence shown here is derived from an EMBL/GenBank/DDBJ whole genome shotgun (WGS) entry which is preliminary data.</text>
</comment>
<evidence type="ECO:0000313" key="10">
    <source>
        <dbReference type="Proteomes" id="UP001142078"/>
    </source>
</evidence>
<reference evidence="9" key="1">
    <citation type="submission" date="2022-07" db="EMBL/GenBank/DDBJ databases">
        <title>Enhanced cultured diversity of the mouse gut microbiota enables custom-made synthetic communities.</title>
        <authorList>
            <person name="Afrizal A."/>
        </authorList>
    </citation>
    <scope>NUCLEOTIDE SEQUENCE</scope>
    <source>
        <strain evidence="9">DSM 29482</strain>
    </source>
</reference>
<evidence type="ECO:0000256" key="4">
    <source>
        <dbReference type="ARBA" id="ARBA00022475"/>
    </source>
</evidence>
<dbReference type="GO" id="GO:0033214">
    <property type="term" value="P:siderophore-iron import into cell"/>
    <property type="evidence" value="ECO:0007669"/>
    <property type="project" value="TreeGrafter"/>
</dbReference>
<keyword evidence="4" id="KW-1003">Cell membrane</keyword>
<dbReference type="PANTHER" id="PTHR30472:SF25">
    <property type="entry name" value="ABC TRANSPORTER PERMEASE PROTEIN MJ0876-RELATED"/>
    <property type="match status" value="1"/>
</dbReference>
<evidence type="ECO:0000256" key="7">
    <source>
        <dbReference type="ARBA" id="ARBA00023136"/>
    </source>
</evidence>
<dbReference type="CDD" id="cd06550">
    <property type="entry name" value="TM_ABC_iron-siderophores_like"/>
    <property type="match status" value="1"/>
</dbReference>
<evidence type="ECO:0000256" key="8">
    <source>
        <dbReference type="SAM" id="Phobius"/>
    </source>
</evidence>
<evidence type="ECO:0000256" key="2">
    <source>
        <dbReference type="ARBA" id="ARBA00007935"/>
    </source>
</evidence>
<dbReference type="AlphaFoldDB" id="A0A9X2S4M0"/>
<dbReference type="SUPFAM" id="SSF81345">
    <property type="entry name" value="ABC transporter involved in vitamin B12 uptake, BtuC"/>
    <property type="match status" value="1"/>
</dbReference>
<dbReference type="Pfam" id="PF01032">
    <property type="entry name" value="FecCD"/>
    <property type="match status" value="1"/>
</dbReference>
<sequence length="359" mass="38453">MVNIKKNRGVLFQDNVYEHHIIRKKFIIIVLLAVTIVAFFWAINAGAMPIKPKKVILAILGLGDNKSISIIRNIRMPRVVSGILAGAGLSIAGCIMQNNLKNPLASPSTLGISNAAAFGANVAIILLGAGTIVSTGLGEIQIFNPYIVTICAMSFSIGSTLLIISLSKIGRFSTQSIILAGVALSSLFSAGTMIIQYFSGDTTKVAAVIFWTFGDLGRASWNEIIIMGILIAISIIYFIYHRWDYNALDSGDDTAKSLGVNVERIRLCGMFMASVITAVTVSFLGIIGFIGLICPQITKRLIGSDNRYLIPASAIMGSFILLISDTLARVLLSPQTLPVGAVTSFLGAPLFLYFLIKGM</sequence>
<feature type="transmembrane region" description="Helical" evidence="8">
    <location>
        <begin position="79"/>
        <end position="100"/>
    </location>
</feature>
<comment type="subcellular location">
    <subcellularLocation>
        <location evidence="1">Cell membrane</location>
        <topology evidence="1">Multi-pass membrane protein</topology>
    </subcellularLocation>
</comment>
<proteinExistence type="inferred from homology"/>
<organism evidence="9 10">
    <name type="scientific">Anaerosalibacter massiliensis</name>
    <dbReference type="NCBI Taxonomy" id="1347392"/>
    <lineage>
        <taxon>Bacteria</taxon>
        <taxon>Bacillati</taxon>
        <taxon>Bacillota</taxon>
        <taxon>Tissierellia</taxon>
        <taxon>Tissierellales</taxon>
        <taxon>Sporanaerobacteraceae</taxon>
        <taxon>Anaerosalibacter</taxon>
    </lineage>
</organism>
<dbReference type="Gene3D" id="1.10.3470.10">
    <property type="entry name" value="ABC transporter involved in vitamin B12 uptake, BtuC"/>
    <property type="match status" value="1"/>
</dbReference>
<keyword evidence="5 8" id="KW-0812">Transmembrane</keyword>
<dbReference type="FunFam" id="1.10.3470.10:FF:000001">
    <property type="entry name" value="Vitamin B12 ABC transporter permease BtuC"/>
    <property type="match status" value="1"/>
</dbReference>
<protein>
    <submittedName>
        <fullName evidence="9">Iron ABC transporter permease</fullName>
    </submittedName>
</protein>
<feature type="transmembrane region" description="Helical" evidence="8">
    <location>
        <begin position="26"/>
        <end position="47"/>
    </location>
</feature>
<dbReference type="GO" id="GO:0022857">
    <property type="term" value="F:transmembrane transporter activity"/>
    <property type="evidence" value="ECO:0007669"/>
    <property type="project" value="InterPro"/>
</dbReference>
<dbReference type="InterPro" id="IPR037294">
    <property type="entry name" value="ABC_BtuC-like"/>
</dbReference>
<evidence type="ECO:0000256" key="6">
    <source>
        <dbReference type="ARBA" id="ARBA00022989"/>
    </source>
</evidence>
<dbReference type="EMBL" id="JANJZL010000002">
    <property type="protein sequence ID" value="MCR2043424.1"/>
    <property type="molecule type" value="Genomic_DNA"/>
</dbReference>
<dbReference type="InterPro" id="IPR000522">
    <property type="entry name" value="ABC_transptr_permease_BtuC"/>
</dbReference>
<feature type="transmembrane region" description="Helical" evidence="8">
    <location>
        <begin position="306"/>
        <end position="324"/>
    </location>
</feature>
<dbReference type="Proteomes" id="UP001142078">
    <property type="component" value="Unassembled WGS sequence"/>
</dbReference>
<accession>A0A9X2S4M0</accession>
<name>A0A9X2S4M0_9FIRM</name>
<evidence type="ECO:0000256" key="5">
    <source>
        <dbReference type="ARBA" id="ARBA00022692"/>
    </source>
</evidence>
<feature type="transmembrane region" description="Helical" evidence="8">
    <location>
        <begin position="336"/>
        <end position="356"/>
    </location>
</feature>